<dbReference type="InterPro" id="IPR011701">
    <property type="entry name" value="MFS"/>
</dbReference>
<reference evidence="7 8" key="1">
    <citation type="submission" date="2020-08" db="EMBL/GenBank/DDBJ databases">
        <title>Genomic Encyclopedia of Type Strains, Phase IV (KMG-V): Genome sequencing to study the core and pangenomes of soil and plant-associated prokaryotes.</title>
        <authorList>
            <person name="Whitman W."/>
        </authorList>
    </citation>
    <scope>NUCLEOTIDE SEQUENCE [LARGE SCALE GENOMIC DNA]</scope>
    <source>
        <strain evidence="7 8">34/80</strain>
    </source>
</reference>
<name>A0A840FLK2_9BURK</name>
<organism evidence="7 8">
    <name type="scientific">Variovorax guangxiensis</name>
    <dbReference type="NCBI Taxonomy" id="1775474"/>
    <lineage>
        <taxon>Bacteria</taxon>
        <taxon>Pseudomonadati</taxon>
        <taxon>Pseudomonadota</taxon>
        <taxon>Betaproteobacteria</taxon>
        <taxon>Burkholderiales</taxon>
        <taxon>Comamonadaceae</taxon>
        <taxon>Variovorax</taxon>
    </lineage>
</organism>
<evidence type="ECO:0000313" key="7">
    <source>
        <dbReference type="EMBL" id="MBB4220037.1"/>
    </source>
</evidence>
<dbReference type="InterPro" id="IPR020846">
    <property type="entry name" value="MFS_dom"/>
</dbReference>
<dbReference type="PANTHER" id="PTHR23523:SF2">
    <property type="entry name" value="2-NITROIMIDAZOLE TRANSPORTER"/>
    <property type="match status" value="1"/>
</dbReference>
<comment type="caution">
    <text evidence="7">The sequence shown here is derived from an EMBL/GenBank/DDBJ whole genome shotgun (WGS) entry which is preliminary data.</text>
</comment>
<dbReference type="PANTHER" id="PTHR23523">
    <property type="match status" value="1"/>
</dbReference>
<gene>
    <name evidence="7" type="ORF">GGD71_000784</name>
</gene>
<evidence type="ECO:0000256" key="5">
    <source>
        <dbReference type="SAM" id="Phobius"/>
    </source>
</evidence>
<dbReference type="InterPro" id="IPR036259">
    <property type="entry name" value="MFS_trans_sf"/>
</dbReference>
<feature type="compositionally biased region" description="Low complexity" evidence="4">
    <location>
        <begin position="13"/>
        <end position="30"/>
    </location>
</feature>
<feature type="transmembrane region" description="Helical" evidence="5">
    <location>
        <begin position="294"/>
        <end position="318"/>
    </location>
</feature>
<dbReference type="EMBL" id="JACIFZ010000001">
    <property type="protein sequence ID" value="MBB4220037.1"/>
    <property type="molecule type" value="Genomic_DNA"/>
</dbReference>
<accession>A0A840FLK2</accession>
<evidence type="ECO:0000256" key="4">
    <source>
        <dbReference type="SAM" id="MobiDB-lite"/>
    </source>
</evidence>
<dbReference type="CDD" id="cd17339">
    <property type="entry name" value="MFS_NIMT_CynX_like"/>
    <property type="match status" value="1"/>
</dbReference>
<dbReference type="RefSeq" id="WP_260319187.1">
    <property type="nucleotide sequence ID" value="NZ_JACIFZ010000001.1"/>
</dbReference>
<feature type="transmembrane region" description="Helical" evidence="5">
    <location>
        <begin position="325"/>
        <end position="346"/>
    </location>
</feature>
<evidence type="ECO:0000256" key="3">
    <source>
        <dbReference type="ARBA" id="ARBA00023136"/>
    </source>
</evidence>
<evidence type="ECO:0000256" key="2">
    <source>
        <dbReference type="ARBA" id="ARBA00022989"/>
    </source>
</evidence>
<dbReference type="PROSITE" id="PS50850">
    <property type="entry name" value="MFS"/>
    <property type="match status" value="1"/>
</dbReference>
<dbReference type="SUPFAM" id="SSF103473">
    <property type="entry name" value="MFS general substrate transporter"/>
    <property type="match status" value="1"/>
</dbReference>
<sequence>MNSATLARGNAGASSSSSSSSPSSSSSASAHRCGDELLIDAEADSLPAPRPTPAPNLARRILLGASVVLIAFNLRPVFASLSVVLPEIIKATGLSATAASLLTTLPIVCLGVFAPLAPGLGRRFGTERTLLGCMVLILVGTVLRGTGNIPLLFLASAIAGSGIAVSNVLLSGLVKRDFASQAALMMGLYTMAVCGGAASAAGLTVPIEHALGGGWTMALAMWALPAALVTLIWAPQALPLKPVASESGFTVRGLWSDRLAWQVTFFMGLQSALAYIVMGWLAPILRERGLGSETAGYVVSLSVMTQVVTCLVVPALAVKLRNQRGLAVVLALLTVGAMLAMLFAPLDGFFGVWAWAVLLGIAQGGTFALALTMIVLRSPDSHVAAHLSGMAQGVGYMVAAFGPLVAGLLHGWTGSFRASSWLFIGLGVALVIAGLGAGRTMHVGTTTVPRH</sequence>
<proteinExistence type="predicted"/>
<feature type="region of interest" description="Disordered" evidence="4">
    <location>
        <begin position="1"/>
        <end position="30"/>
    </location>
</feature>
<feature type="transmembrane region" description="Helical" evidence="5">
    <location>
        <begin position="61"/>
        <end position="85"/>
    </location>
</feature>
<keyword evidence="2 5" id="KW-1133">Transmembrane helix</keyword>
<feature type="transmembrane region" description="Helical" evidence="5">
    <location>
        <begin position="394"/>
        <end position="412"/>
    </location>
</feature>
<keyword evidence="1 5" id="KW-0812">Transmembrane</keyword>
<feature type="transmembrane region" description="Helical" evidence="5">
    <location>
        <begin position="259"/>
        <end position="282"/>
    </location>
</feature>
<feature type="transmembrane region" description="Helical" evidence="5">
    <location>
        <begin position="152"/>
        <end position="174"/>
    </location>
</feature>
<feature type="transmembrane region" description="Helical" evidence="5">
    <location>
        <begin position="129"/>
        <end position="146"/>
    </location>
</feature>
<evidence type="ECO:0000313" key="8">
    <source>
        <dbReference type="Proteomes" id="UP000524450"/>
    </source>
</evidence>
<dbReference type="Proteomes" id="UP000524450">
    <property type="component" value="Unassembled WGS sequence"/>
</dbReference>
<feature type="transmembrane region" description="Helical" evidence="5">
    <location>
        <begin position="219"/>
        <end position="238"/>
    </location>
</feature>
<protein>
    <submittedName>
        <fullName evidence="7">CP family cyanate transporter-like MFS transporter</fullName>
    </submittedName>
</protein>
<feature type="transmembrane region" description="Helical" evidence="5">
    <location>
        <begin position="352"/>
        <end position="374"/>
    </location>
</feature>
<evidence type="ECO:0000256" key="1">
    <source>
        <dbReference type="ARBA" id="ARBA00022692"/>
    </source>
</evidence>
<keyword evidence="3 5" id="KW-0472">Membrane</keyword>
<feature type="domain" description="Major facilitator superfamily (MFS) profile" evidence="6">
    <location>
        <begin position="256"/>
        <end position="451"/>
    </location>
</feature>
<dbReference type="GO" id="GO:0022857">
    <property type="term" value="F:transmembrane transporter activity"/>
    <property type="evidence" value="ECO:0007669"/>
    <property type="project" value="InterPro"/>
</dbReference>
<dbReference type="AlphaFoldDB" id="A0A840FLK2"/>
<dbReference type="InterPro" id="IPR052524">
    <property type="entry name" value="MFS_Cyanate_Porter"/>
</dbReference>
<feature type="transmembrane region" description="Helical" evidence="5">
    <location>
        <begin position="186"/>
        <end position="207"/>
    </location>
</feature>
<evidence type="ECO:0000259" key="6">
    <source>
        <dbReference type="PROSITE" id="PS50850"/>
    </source>
</evidence>
<dbReference type="Pfam" id="PF07690">
    <property type="entry name" value="MFS_1"/>
    <property type="match status" value="1"/>
</dbReference>
<feature type="transmembrane region" description="Helical" evidence="5">
    <location>
        <begin position="97"/>
        <end position="117"/>
    </location>
</feature>
<feature type="transmembrane region" description="Helical" evidence="5">
    <location>
        <begin position="418"/>
        <end position="437"/>
    </location>
</feature>
<dbReference type="Gene3D" id="1.20.1250.20">
    <property type="entry name" value="MFS general substrate transporter like domains"/>
    <property type="match status" value="2"/>
</dbReference>